<organism evidence="1 2">
    <name type="scientific">Flavobacterium ginsengisoli</name>
    <dbReference type="NCBI Taxonomy" id="871694"/>
    <lineage>
        <taxon>Bacteria</taxon>
        <taxon>Pseudomonadati</taxon>
        <taxon>Bacteroidota</taxon>
        <taxon>Flavobacteriia</taxon>
        <taxon>Flavobacteriales</taxon>
        <taxon>Flavobacteriaceae</taxon>
        <taxon>Flavobacterium</taxon>
    </lineage>
</organism>
<sequence>MQIKMETMELRRKLIKDFGKFIDDDSKLEILESVFDAINHDEKESIVPDSHYNLVAEEREKYLSGEIEANSWEEVEQRLNAKYGF</sequence>
<proteinExistence type="predicted"/>
<evidence type="ECO:0000313" key="2">
    <source>
        <dbReference type="Proteomes" id="UP001501367"/>
    </source>
</evidence>
<protein>
    <recommendedName>
        <fullName evidence="3">Addiction module family protein</fullName>
    </recommendedName>
</protein>
<dbReference type="EMBL" id="BAABDT010000002">
    <property type="protein sequence ID" value="GAA3734390.1"/>
    <property type="molecule type" value="Genomic_DNA"/>
</dbReference>
<keyword evidence="2" id="KW-1185">Reference proteome</keyword>
<reference evidence="2" key="1">
    <citation type="journal article" date="2019" name="Int. J. Syst. Evol. Microbiol.">
        <title>The Global Catalogue of Microorganisms (GCM) 10K type strain sequencing project: providing services to taxonomists for standard genome sequencing and annotation.</title>
        <authorList>
            <consortium name="The Broad Institute Genomics Platform"/>
            <consortium name="The Broad Institute Genome Sequencing Center for Infectious Disease"/>
            <person name="Wu L."/>
            <person name="Ma J."/>
        </authorList>
    </citation>
    <scope>NUCLEOTIDE SEQUENCE [LARGE SCALE GENOMIC DNA]</scope>
    <source>
        <strain evidence="2">JCM 17336</strain>
    </source>
</reference>
<accession>A0ABP7FBP3</accession>
<evidence type="ECO:0008006" key="3">
    <source>
        <dbReference type="Google" id="ProtNLM"/>
    </source>
</evidence>
<dbReference type="RefSeq" id="WP_278022472.1">
    <property type="nucleotide sequence ID" value="NZ_CP121110.1"/>
</dbReference>
<dbReference type="Proteomes" id="UP001501367">
    <property type="component" value="Unassembled WGS sequence"/>
</dbReference>
<comment type="caution">
    <text evidence="1">The sequence shown here is derived from an EMBL/GenBank/DDBJ whole genome shotgun (WGS) entry which is preliminary data.</text>
</comment>
<gene>
    <name evidence="1" type="ORF">GCM10022422_16620</name>
</gene>
<evidence type="ECO:0000313" key="1">
    <source>
        <dbReference type="EMBL" id="GAA3734390.1"/>
    </source>
</evidence>
<name>A0ABP7FBP3_9FLAO</name>